<sequence>MHNSGQVYAHVPHQYHQYQSRQHHHHRRQQRPRPSLTDFPEELLERILAFALLYSPKCAPTSWHASYSARQSSSQSQRSSSRQQPASAALRVNRLFHRIGTPLFYHTVPLHSASQATALARTFHVNPTLAPCVRVLILDAAFPAAGSVMAACTRVVTLDVTVCAGDSTRNNGHAAAGYSGQGTTQADMERDVAMFADALLRLRKLRRVTVRKAGNVYLTQPKPRLLLAAVARAVPYWSYLEYADVAFRLSDDTPMPLPSPPTASMPALSNMGHMNGNNTSLPPLPNPATAGPTTQLTHALAHAPRLHTFRTALPSLWSSAILTVSANPRLQKIILTDGKSTGYGDDELQPLIGTGLFLGEARKYPRLGELIRAGTPIIRSRAHTMGTMSMPGVPDPYQQGPTGYGHPHAPSPYNLVPSPYAQAPSPYAPGLPASSSTPYPAASSSSSRQGYPYQHGYGHTHMPPQLAPVTSVPGAIRGPSSAGARAEGGGSRRRGF</sequence>
<organism evidence="2 3">
    <name type="scientific">Hohenbuehelia grisea</name>
    <dbReference type="NCBI Taxonomy" id="104357"/>
    <lineage>
        <taxon>Eukaryota</taxon>
        <taxon>Fungi</taxon>
        <taxon>Dikarya</taxon>
        <taxon>Basidiomycota</taxon>
        <taxon>Agaricomycotina</taxon>
        <taxon>Agaricomycetes</taxon>
        <taxon>Agaricomycetidae</taxon>
        <taxon>Agaricales</taxon>
        <taxon>Pleurotineae</taxon>
        <taxon>Pleurotaceae</taxon>
        <taxon>Hohenbuehelia</taxon>
    </lineage>
</organism>
<feature type="region of interest" description="Disordered" evidence="1">
    <location>
        <begin position="16"/>
        <end position="37"/>
    </location>
</feature>
<evidence type="ECO:0000313" key="3">
    <source>
        <dbReference type="Proteomes" id="UP001556367"/>
    </source>
</evidence>
<feature type="compositionally biased region" description="Basic residues" evidence="1">
    <location>
        <begin position="21"/>
        <end position="31"/>
    </location>
</feature>
<name>A0ABR3JTZ6_9AGAR</name>
<comment type="caution">
    <text evidence="2">The sequence shown here is derived from an EMBL/GenBank/DDBJ whole genome shotgun (WGS) entry which is preliminary data.</text>
</comment>
<protein>
    <recommendedName>
        <fullName evidence="4">F-box domain-containing protein</fullName>
    </recommendedName>
</protein>
<evidence type="ECO:0000313" key="2">
    <source>
        <dbReference type="EMBL" id="KAL0958987.1"/>
    </source>
</evidence>
<feature type="compositionally biased region" description="Low complexity" evidence="1">
    <location>
        <begin position="432"/>
        <end position="447"/>
    </location>
</feature>
<feature type="region of interest" description="Disordered" evidence="1">
    <location>
        <begin position="394"/>
        <end position="496"/>
    </location>
</feature>
<evidence type="ECO:0008006" key="4">
    <source>
        <dbReference type="Google" id="ProtNLM"/>
    </source>
</evidence>
<keyword evidence="3" id="KW-1185">Reference proteome</keyword>
<proteinExistence type="predicted"/>
<accession>A0ABR3JTZ6</accession>
<reference evidence="3" key="1">
    <citation type="submission" date="2024-06" db="EMBL/GenBank/DDBJ databases">
        <title>Multi-omics analyses provide insights into the biosynthesis of the anticancer antibiotic pleurotin in Hohenbuehelia grisea.</title>
        <authorList>
            <person name="Weaver J.A."/>
            <person name="Alberti F."/>
        </authorList>
    </citation>
    <scope>NUCLEOTIDE SEQUENCE [LARGE SCALE GENOMIC DNA]</scope>
    <source>
        <strain evidence="3">T-177</strain>
    </source>
</reference>
<dbReference type="Proteomes" id="UP001556367">
    <property type="component" value="Unassembled WGS sequence"/>
</dbReference>
<gene>
    <name evidence="2" type="ORF">HGRIS_014302</name>
</gene>
<dbReference type="EMBL" id="JASNQZ010000003">
    <property type="protein sequence ID" value="KAL0958987.1"/>
    <property type="molecule type" value="Genomic_DNA"/>
</dbReference>
<evidence type="ECO:0000256" key="1">
    <source>
        <dbReference type="SAM" id="MobiDB-lite"/>
    </source>
</evidence>